<accession>A0A327X179</accession>
<name>A0A327X179_LARAB</name>
<protein>
    <submittedName>
        <fullName evidence="1">Uncharacterized protein</fullName>
    </submittedName>
</protein>
<dbReference type="AlphaFoldDB" id="A0A327X179"/>
<evidence type="ECO:0000313" key="2">
    <source>
        <dbReference type="Proteomes" id="UP000248790"/>
    </source>
</evidence>
<dbReference type="Proteomes" id="UP000248790">
    <property type="component" value="Unassembled WGS sequence"/>
</dbReference>
<keyword evidence="2" id="KW-1185">Reference proteome</keyword>
<sequence>MIRLKAWIRHTDGSINQTVGVFKWHTEGQWMTGIRAFLNKVVNNYRGGKIHEIRFFDKEQGGAWVATWSNGTFTDHK</sequence>
<reference evidence="1 2" key="1">
    <citation type="submission" date="2018-06" db="EMBL/GenBank/DDBJ databases">
        <title>Genomic Encyclopedia of Archaeal and Bacterial Type Strains, Phase II (KMG-II): from individual species to whole genera.</title>
        <authorList>
            <person name="Goeker M."/>
        </authorList>
    </citation>
    <scope>NUCLEOTIDE SEQUENCE [LARGE SCALE GENOMIC DNA]</scope>
    <source>
        <strain evidence="1 2">DSM 21851</strain>
    </source>
</reference>
<gene>
    <name evidence="1" type="ORF">LX87_01679</name>
</gene>
<organism evidence="1 2">
    <name type="scientific">Larkinella arboricola</name>
    <dbReference type="NCBI Taxonomy" id="643671"/>
    <lineage>
        <taxon>Bacteria</taxon>
        <taxon>Pseudomonadati</taxon>
        <taxon>Bacteroidota</taxon>
        <taxon>Cytophagia</taxon>
        <taxon>Cytophagales</taxon>
        <taxon>Spirosomataceae</taxon>
        <taxon>Larkinella</taxon>
    </lineage>
</organism>
<comment type="caution">
    <text evidence="1">The sequence shown here is derived from an EMBL/GenBank/DDBJ whole genome shotgun (WGS) entry which is preliminary data.</text>
</comment>
<evidence type="ECO:0000313" key="1">
    <source>
        <dbReference type="EMBL" id="RAJ99981.1"/>
    </source>
</evidence>
<proteinExistence type="predicted"/>
<dbReference type="EMBL" id="QLMC01000002">
    <property type="protein sequence ID" value="RAJ99981.1"/>
    <property type="molecule type" value="Genomic_DNA"/>
</dbReference>